<evidence type="ECO:0000313" key="1">
    <source>
        <dbReference type="EMBL" id="KAF7260329.1"/>
    </source>
</evidence>
<reference evidence="1" key="1">
    <citation type="submission" date="2019-07" db="EMBL/GenBank/DDBJ databases">
        <title>Annotation for the trematode Paragonimus miyazaki's.</title>
        <authorList>
            <person name="Choi Y.-J."/>
        </authorList>
    </citation>
    <scope>NUCLEOTIDE SEQUENCE</scope>
    <source>
        <strain evidence="1">Japan</strain>
    </source>
</reference>
<gene>
    <name evidence="1" type="ORF">EG68_03213</name>
</gene>
<name>A0A8S9YYW6_9TREM</name>
<comment type="caution">
    <text evidence="1">The sequence shown here is derived from an EMBL/GenBank/DDBJ whole genome shotgun (WGS) entry which is preliminary data.</text>
</comment>
<protein>
    <submittedName>
        <fullName evidence="1">Uncharacterized protein</fullName>
    </submittedName>
</protein>
<evidence type="ECO:0000313" key="2">
    <source>
        <dbReference type="Proteomes" id="UP000822476"/>
    </source>
</evidence>
<dbReference type="AlphaFoldDB" id="A0A8S9YYW6"/>
<keyword evidence="2" id="KW-1185">Reference proteome</keyword>
<organism evidence="1 2">
    <name type="scientific">Paragonimus skrjabini miyazakii</name>
    <dbReference type="NCBI Taxonomy" id="59628"/>
    <lineage>
        <taxon>Eukaryota</taxon>
        <taxon>Metazoa</taxon>
        <taxon>Spiralia</taxon>
        <taxon>Lophotrochozoa</taxon>
        <taxon>Platyhelminthes</taxon>
        <taxon>Trematoda</taxon>
        <taxon>Digenea</taxon>
        <taxon>Plagiorchiida</taxon>
        <taxon>Troglotremata</taxon>
        <taxon>Troglotrematidae</taxon>
        <taxon>Paragonimus</taxon>
    </lineage>
</organism>
<dbReference type="Proteomes" id="UP000822476">
    <property type="component" value="Unassembled WGS sequence"/>
</dbReference>
<proteinExistence type="predicted"/>
<dbReference type="EMBL" id="JTDE01000798">
    <property type="protein sequence ID" value="KAF7260329.1"/>
    <property type="molecule type" value="Genomic_DNA"/>
</dbReference>
<accession>A0A8S9YYW6</accession>
<sequence length="60" mass="6627">MLAPDQISNSSSWSFLLKPDRILPKTQSISQMQTVSPQQVLRCSCYQNICMGNTILPVAG</sequence>